<dbReference type="RefSeq" id="WP_317020828.1">
    <property type="nucleotide sequence ID" value="NZ_CP136513.1"/>
</dbReference>
<keyword evidence="3" id="KW-1185">Reference proteome</keyword>
<feature type="compositionally biased region" description="Basic residues" evidence="1">
    <location>
        <begin position="102"/>
        <end position="114"/>
    </location>
</feature>
<accession>A0ABZ0ER50</accession>
<organism evidence="2 3">
    <name type="scientific">Paraburkholderia kirstenboschensis</name>
    <dbReference type="NCBI Taxonomy" id="1245436"/>
    <lineage>
        <taxon>Bacteria</taxon>
        <taxon>Pseudomonadati</taxon>
        <taxon>Pseudomonadota</taxon>
        <taxon>Betaproteobacteria</taxon>
        <taxon>Burkholderiales</taxon>
        <taxon>Burkholderiaceae</taxon>
        <taxon>Paraburkholderia</taxon>
    </lineage>
</organism>
<protein>
    <submittedName>
        <fullName evidence="2">Uncharacterized protein</fullName>
    </submittedName>
</protein>
<dbReference type="EMBL" id="CP136513">
    <property type="protein sequence ID" value="WOD18563.1"/>
    <property type="molecule type" value="Genomic_DNA"/>
</dbReference>
<evidence type="ECO:0000256" key="1">
    <source>
        <dbReference type="SAM" id="MobiDB-lite"/>
    </source>
</evidence>
<name>A0ABZ0ER50_9BURK</name>
<reference evidence="2 3" key="1">
    <citation type="submission" date="2023-10" db="EMBL/GenBank/DDBJ databases">
        <title>Surface-active antibiotics is a multifunctional adaptation for post-fire microbes.</title>
        <authorList>
            <person name="Liu M.D."/>
            <person name="Du Y."/>
            <person name="Koupaei S.K."/>
            <person name="Kim N.R."/>
            <person name="Zhang W."/>
            <person name="Traxler M.F."/>
        </authorList>
    </citation>
    <scope>NUCLEOTIDE SEQUENCE [LARGE SCALE GENOMIC DNA]</scope>
    <source>
        <strain evidence="2 3">F3</strain>
    </source>
</reference>
<proteinExistence type="predicted"/>
<dbReference type="Proteomes" id="UP001302652">
    <property type="component" value="Chromosome 1"/>
</dbReference>
<sequence length="122" mass="14245">MELGIQIDFRRRHRVANVRWNHGLIIRIFTMRDKAEVVFYGDTRGAHLRKHVRKTRLPRYRPLSPQFMPPLGEDDPANATLDALRMSLHERYASSPLDKSHHPSPMHPRAKRSRVMSVMAAN</sequence>
<feature type="region of interest" description="Disordered" evidence="1">
    <location>
        <begin position="92"/>
        <end position="122"/>
    </location>
</feature>
<evidence type="ECO:0000313" key="2">
    <source>
        <dbReference type="EMBL" id="WOD18563.1"/>
    </source>
</evidence>
<gene>
    <name evidence="2" type="ORF">RW095_38170</name>
</gene>
<evidence type="ECO:0000313" key="3">
    <source>
        <dbReference type="Proteomes" id="UP001302652"/>
    </source>
</evidence>